<dbReference type="InterPro" id="IPR043425">
    <property type="entry name" value="NusG-like"/>
</dbReference>
<dbReference type="GO" id="GO:0031564">
    <property type="term" value="P:transcription antitermination"/>
    <property type="evidence" value="ECO:0007669"/>
    <property type="project" value="UniProtKB-KW"/>
</dbReference>
<dbReference type="Proteomes" id="UP001059380">
    <property type="component" value="Chromosome"/>
</dbReference>
<keyword evidence="2" id="KW-0805">Transcription regulation</keyword>
<dbReference type="Gene3D" id="3.30.70.940">
    <property type="entry name" value="NusG, N-terminal domain"/>
    <property type="match status" value="1"/>
</dbReference>
<dbReference type="SUPFAM" id="SSF82679">
    <property type="entry name" value="N-utilization substance G protein NusG, N-terminal domain"/>
    <property type="match status" value="1"/>
</dbReference>
<protein>
    <recommendedName>
        <fullName evidence="4">NusG-like N-terminal domain-containing protein</fullName>
    </recommendedName>
</protein>
<evidence type="ECO:0000313" key="6">
    <source>
        <dbReference type="Proteomes" id="UP001059380"/>
    </source>
</evidence>
<evidence type="ECO:0000256" key="2">
    <source>
        <dbReference type="ARBA" id="ARBA00023015"/>
    </source>
</evidence>
<gene>
    <name evidence="5" type="ORF">MOP44_09265</name>
</gene>
<dbReference type="InterPro" id="IPR008991">
    <property type="entry name" value="Translation_prot_SH3-like_sf"/>
</dbReference>
<keyword evidence="3" id="KW-0804">Transcription</keyword>
<dbReference type="Pfam" id="PF02357">
    <property type="entry name" value="NusG"/>
    <property type="match status" value="1"/>
</dbReference>
<sequence>MPRSECSVARHLDACQVETFVPVFEELHVWKNRQKKKIAKPLFPSYVFVRVTKAERSLVYRAPGMLRLVGNSKGPISVSTSEMAFLQSATSMNRLAPYKDLVLGERVRINSGPMSGMEGILVRKKNDLRFVLSVSLIHQYVALEVNAEEIERVGR</sequence>
<dbReference type="PANTHER" id="PTHR30265:SF4">
    <property type="entry name" value="KOW MOTIF FAMILY PROTEIN, EXPRESSED"/>
    <property type="match status" value="1"/>
</dbReference>
<dbReference type="PANTHER" id="PTHR30265">
    <property type="entry name" value="RHO-INTERACTING TRANSCRIPTION TERMINATION FACTOR NUSG"/>
    <property type="match status" value="1"/>
</dbReference>
<proteinExistence type="predicted"/>
<dbReference type="KEGG" id="orp:MOP44_09265"/>
<dbReference type="AlphaFoldDB" id="A0A9J7BWX0"/>
<evidence type="ECO:0000313" key="5">
    <source>
        <dbReference type="EMBL" id="UWZ86993.1"/>
    </source>
</evidence>
<keyword evidence="6" id="KW-1185">Reference proteome</keyword>
<feature type="domain" description="NusG-like N-terminal" evidence="4">
    <location>
        <begin position="2"/>
        <end position="84"/>
    </location>
</feature>
<evidence type="ECO:0000256" key="3">
    <source>
        <dbReference type="ARBA" id="ARBA00023163"/>
    </source>
</evidence>
<reference evidence="5" key="1">
    <citation type="submission" date="2021-04" db="EMBL/GenBank/DDBJ databases">
        <title>Phylogenetic analysis of Acidobacteriaceae.</title>
        <authorList>
            <person name="Qiu L."/>
            <person name="Zhang Q."/>
        </authorList>
    </citation>
    <scope>NUCLEOTIDE SEQUENCE</scope>
    <source>
        <strain evidence="5">DSM 25168</strain>
    </source>
</reference>
<evidence type="ECO:0000256" key="1">
    <source>
        <dbReference type="ARBA" id="ARBA00022814"/>
    </source>
</evidence>
<dbReference type="InterPro" id="IPR006645">
    <property type="entry name" value="NGN-like_dom"/>
</dbReference>
<organism evidence="5 6">
    <name type="scientific">Occallatibacter riparius</name>
    <dbReference type="NCBI Taxonomy" id="1002689"/>
    <lineage>
        <taxon>Bacteria</taxon>
        <taxon>Pseudomonadati</taxon>
        <taxon>Acidobacteriota</taxon>
        <taxon>Terriglobia</taxon>
        <taxon>Terriglobales</taxon>
        <taxon>Acidobacteriaceae</taxon>
        <taxon>Occallatibacter</taxon>
    </lineage>
</organism>
<accession>A0A9J7BWX0</accession>
<name>A0A9J7BWX0_9BACT</name>
<evidence type="ECO:0000259" key="4">
    <source>
        <dbReference type="Pfam" id="PF02357"/>
    </source>
</evidence>
<keyword evidence="1" id="KW-0889">Transcription antitermination</keyword>
<dbReference type="InterPro" id="IPR036735">
    <property type="entry name" value="NGN_dom_sf"/>
</dbReference>
<dbReference type="EMBL" id="CP093313">
    <property type="protein sequence ID" value="UWZ86993.1"/>
    <property type="molecule type" value="Genomic_DNA"/>
</dbReference>
<dbReference type="GO" id="GO:0006354">
    <property type="term" value="P:DNA-templated transcription elongation"/>
    <property type="evidence" value="ECO:0007669"/>
    <property type="project" value="InterPro"/>
</dbReference>
<dbReference type="SUPFAM" id="SSF50104">
    <property type="entry name" value="Translation proteins SH3-like domain"/>
    <property type="match status" value="1"/>
</dbReference>